<dbReference type="EMBL" id="CP051428">
    <property type="protein sequence ID" value="QJC54066.1"/>
    <property type="molecule type" value="Genomic_DNA"/>
</dbReference>
<keyword evidence="2" id="KW-1185">Reference proteome</keyword>
<dbReference type="KEGG" id="palr:HGI30_22770"/>
<proteinExistence type="predicted"/>
<sequence length="109" mass="12196">MLRRIEHGQVASFMQLDASSYERDWDGDGKEEAIVATRKQNQIYVFKEQDGRLLWTSIRDALQAGPNDALQYDDGLGVFRFLSAGGVVETYRLQGEPESLVRVSGNSGL</sequence>
<dbReference type="AlphaFoldDB" id="A0A6H2H3R4"/>
<organism evidence="1 2">
    <name type="scientific">Paenibacillus albicereus</name>
    <dbReference type="NCBI Taxonomy" id="2726185"/>
    <lineage>
        <taxon>Bacteria</taxon>
        <taxon>Bacillati</taxon>
        <taxon>Bacillota</taxon>
        <taxon>Bacilli</taxon>
        <taxon>Bacillales</taxon>
        <taxon>Paenibacillaceae</taxon>
        <taxon>Paenibacillus</taxon>
    </lineage>
</organism>
<gene>
    <name evidence="1" type="ORF">HGI30_22770</name>
</gene>
<evidence type="ECO:0000313" key="2">
    <source>
        <dbReference type="Proteomes" id="UP000502136"/>
    </source>
</evidence>
<reference evidence="1 2" key="1">
    <citation type="submission" date="2020-04" db="EMBL/GenBank/DDBJ databases">
        <title>Novel Paenibacillus strain UniB2 isolated from commercial digestive syrup.</title>
        <authorList>
            <person name="Thorat V."/>
            <person name="Kirdat K."/>
            <person name="Tiwarekar B."/>
            <person name="Yadav A."/>
        </authorList>
    </citation>
    <scope>NUCLEOTIDE SEQUENCE [LARGE SCALE GENOMIC DNA]</scope>
    <source>
        <strain evidence="1 2">UniB2</strain>
    </source>
</reference>
<protein>
    <recommendedName>
        <fullName evidence="3">VCBS repeat-containing protein</fullName>
    </recommendedName>
</protein>
<dbReference type="Proteomes" id="UP000502136">
    <property type="component" value="Chromosome"/>
</dbReference>
<dbReference type="RefSeq" id="WP_168909594.1">
    <property type="nucleotide sequence ID" value="NZ_CP051428.1"/>
</dbReference>
<accession>A0A6H2H3R4</accession>
<evidence type="ECO:0008006" key="3">
    <source>
        <dbReference type="Google" id="ProtNLM"/>
    </source>
</evidence>
<name>A0A6H2H3R4_9BACL</name>
<evidence type="ECO:0000313" key="1">
    <source>
        <dbReference type="EMBL" id="QJC54066.1"/>
    </source>
</evidence>